<feature type="domain" description="Cyclic nucleotide-binding" evidence="16">
    <location>
        <begin position="629"/>
        <end position="685"/>
    </location>
</feature>
<dbReference type="CDD" id="cd00038">
    <property type="entry name" value="CAP_ED"/>
    <property type="match status" value="2"/>
</dbReference>
<comment type="similarity">
    <text evidence="2 14">Belongs to the NTE family.</text>
</comment>
<keyword evidence="8 14" id="KW-0256">Endoplasmic reticulum</keyword>
<evidence type="ECO:0000256" key="7">
    <source>
        <dbReference type="ARBA" id="ARBA00022801"/>
    </source>
</evidence>
<proteinExistence type="inferred from homology"/>
<evidence type="ECO:0000256" key="4">
    <source>
        <dbReference type="ARBA" id="ARBA00018317"/>
    </source>
</evidence>
<evidence type="ECO:0000259" key="17">
    <source>
        <dbReference type="PROSITE" id="PS51635"/>
    </source>
</evidence>
<feature type="region of interest" description="Disordered" evidence="15">
    <location>
        <begin position="445"/>
        <end position="472"/>
    </location>
</feature>
<evidence type="ECO:0000256" key="6">
    <source>
        <dbReference type="ARBA" id="ARBA00022737"/>
    </source>
</evidence>
<dbReference type="PROSITE" id="PS51635">
    <property type="entry name" value="PNPLA"/>
    <property type="match status" value="1"/>
</dbReference>
<feature type="short sequence motif" description="GXGXXG" evidence="13">
    <location>
        <begin position="1195"/>
        <end position="1200"/>
    </location>
</feature>
<feature type="compositionally biased region" description="Polar residues" evidence="15">
    <location>
        <begin position="285"/>
        <end position="311"/>
    </location>
</feature>
<dbReference type="FunFam" id="3.40.1090.10:FF:000007">
    <property type="entry name" value="Lysophospholipase NTE1"/>
    <property type="match status" value="1"/>
</dbReference>
<feature type="compositionally biased region" description="Low complexity" evidence="15">
    <location>
        <begin position="322"/>
        <end position="340"/>
    </location>
</feature>
<feature type="short sequence motif" description="DGA/G" evidence="13">
    <location>
        <begin position="1342"/>
        <end position="1344"/>
    </location>
</feature>
<keyword evidence="10 14" id="KW-1133">Transmembrane helix</keyword>
<dbReference type="GO" id="GO:0046470">
    <property type="term" value="P:phosphatidylcholine metabolic process"/>
    <property type="evidence" value="ECO:0007669"/>
    <property type="project" value="InterPro"/>
</dbReference>
<dbReference type="InterPro" id="IPR056556">
    <property type="entry name" value="NTE1_P-loop_dom"/>
</dbReference>
<feature type="region of interest" description="Disordered" evidence="15">
    <location>
        <begin position="232"/>
        <end position="353"/>
    </location>
</feature>
<feature type="active site" description="Proton acceptor" evidence="13">
    <location>
        <position position="1342"/>
    </location>
</feature>
<evidence type="ECO:0000256" key="5">
    <source>
        <dbReference type="ARBA" id="ARBA00022692"/>
    </source>
</evidence>
<gene>
    <name evidence="18" type="ORF">MPSI1_000233</name>
</gene>
<dbReference type="Pfam" id="PF00027">
    <property type="entry name" value="cNMP_binding"/>
    <property type="match status" value="1"/>
</dbReference>
<feature type="transmembrane region" description="Helical" evidence="14">
    <location>
        <begin position="12"/>
        <end position="29"/>
    </location>
</feature>
<evidence type="ECO:0000259" key="16">
    <source>
        <dbReference type="PROSITE" id="PS50042"/>
    </source>
</evidence>
<evidence type="ECO:0000256" key="15">
    <source>
        <dbReference type="SAM" id="MobiDB-lite"/>
    </source>
</evidence>
<feature type="domain" description="PNPLA" evidence="17">
    <location>
        <begin position="1191"/>
        <end position="1355"/>
    </location>
</feature>
<evidence type="ECO:0000256" key="8">
    <source>
        <dbReference type="ARBA" id="ARBA00022824"/>
    </source>
</evidence>
<dbReference type="InterPro" id="IPR002641">
    <property type="entry name" value="PNPLA_dom"/>
</dbReference>
<dbReference type="GO" id="GO:0005789">
    <property type="term" value="C:endoplasmic reticulum membrane"/>
    <property type="evidence" value="ECO:0007669"/>
    <property type="project" value="UniProtKB-SubCell"/>
</dbReference>
<dbReference type="EMBL" id="CP118375">
    <property type="protein sequence ID" value="WFD41602.1"/>
    <property type="molecule type" value="Genomic_DNA"/>
</dbReference>
<dbReference type="SUPFAM" id="SSF51206">
    <property type="entry name" value="cAMP-binding domain-like"/>
    <property type="match status" value="3"/>
</dbReference>
<keyword evidence="19" id="KW-1185">Reference proteome</keyword>
<keyword evidence="12 14" id="KW-0472">Membrane</keyword>
<keyword evidence="5 14" id="KW-0812">Transmembrane</keyword>
<dbReference type="InterPro" id="IPR014710">
    <property type="entry name" value="RmlC-like_jellyroll"/>
</dbReference>
<feature type="region of interest" description="Disordered" evidence="15">
    <location>
        <begin position="1119"/>
        <end position="1143"/>
    </location>
</feature>
<feature type="transmembrane region" description="Helical" evidence="14">
    <location>
        <begin position="61"/>
        <end position="82"/>
    </location>
</feature>
<feature type="active site" description="Nucleophile" evidence="13">
    <location>
        <position position="1224"/>
    </location>
</feature>
<dbReference type="Pfam" id="PF01734">
    <property type="entry name" value="Patatin"/>
    <property type="match status" value="1"/>
</dbReference>
<dbReference type="PROSITE" id="PS01237">
    <property type="entry name" value="UPF0028"/>
    <property type="match status" value="1"/>
</dbReference>
<sequence>MEGIDVTEPAPFLQLFGGVVGIAFALIRIGKWSLTFSTITLPSSIYHVLHYSLTLRLSFPILLLCLILCGIGIMLGLRYGYWNRYEKYRGDPIHKNENAYHFHPDVAAESTDEDRSGFHWYLDEFLQAIRIFGFLERPVFHELARHLQTRRLVAGEVLSLDKDTSFYIVVEGHVQVFAPIENKANAISTECLSSDIGNGYQLINEVVSGGTLSSLFTILRLFTENVQLGFKFDSQPDQNNADEGDSPPPTARPDLPRSALSSLRQPSIPRGSPATVLDAPPLSDSHISPLNTPPRSDLNESFLTNVSSNAGHDSAPISPLLSAAGSNSGPSAASMSASASHIHSEEHRSGSMARATVDTTLAVLPAEAFRRLTSKYPSAVAHIVQVILTRLARVTFHTAHQYLGLTREVMKTEQAINEYGKVFLPSSFYEKSAIETLWRRFPPSQAPAWQPSSTQSPAAANTNAEQATTAPKRPVNMFEKKLSATGGDFYQTPLATRHQNVAPGDLFSMVESPIDDFPMDTHLQTSARRSISVAGNGGEMDTAPLDLREQVMNCIASSIGLTQPVIDKVPGILTSPSLAPQNSSNLRSSYDGAFSRLSRLDAVTASEDSESISQSASTQMSSSIDSAENGVEIRHFPAGTTIVHAGEQDAGLFYVIDGFIDIMLPLDDLDKSSKPKSGRTSQSFGSPLSTPRPNNDLSSPFTAEKSSPRPSPVGNALDDTLPFGAYKRKKSRIAVEEAYRRSKQHEADSARSLYTIGRGGIAGYLSSLLGVPSYVDIVAKTDVYVGFLPVRALERLVEKRNYALLTLSKRLLSLLPNLIIHIDAALDWQQVDAGQVIFREGDVSDSFYIVINGRLRAITERKSDGSIEIVSEYSQGDSAGELDMITKSPRTKTLHSIRDSEVARMPTTLFNAISIWHPPITIQISRIIARRVRREMDERQRNSLLSLPKHISGVNDLGRSTTNFKTVALLPTTAQVPIIDFARRLQTTFAATITGSTVFLNQSSVMQALGRHAFKRMGKLKLAGWLANQEQNHRLVLYVVDTTVGSLWAQTSIRQADCILLVGFGDDPRVGEFERLLLSIKTTARKELVLLHPERSVVPGTTREWLKPRPWVSAHHHIEMPGLKRPTATSSASTTSSTDPRPVKALRSLKQRLETRIGRVKSQAPTATSRPPHLTDFARLARRLCGTSIGLVLGGGGARGSAHVGALRALEERGVPVDLVGGTSIGSFVGGLYARDGAAVSSHGRAKRFAGRMASLWRFITDATYPLVSYTTGHEFNRGIFKCFADTHIEDMWLPFFCNTTNITWSRMEVHSSGYAWRYIRGSMTLAGLVPPLIDEGNMLVDGGYTDNLPVSIMLAMGARNVIAIDVGGIDDTSPQHYGDTLSGWLVLLNRFNPWSSMRNIPSIPDIQTRLTYTTSVKMLEEVKSLESCLYLRMPVEHYGTLEFGRLRHYDRSNQRMGIRRPTAYGCRIRGTTAVSRA</sequence>
<dbReference type="Gene3D" id="3.40.1090.10">
    <property type="entry name" value="Cytosolic phospholipase A2 catalytic domain"/>
    <property type="match status" value="2"/>
</dbReference>
<evidence type="ECO:0000313" key="18">
    <source>
        <dbReference type="EMBL" id="WFD41602.1"/>
    </source>
</evidence>
<dbReference type="InterPro" id="IPR000595">
    <property type="entry name" value="cNMP-bd_dom"/>
</dbReference>
<evidence type="ECO:0000256" key="3">
    <source>
        <dbReference type="ARBA" id="ARBA00013274"/>
    </source>
</evidence>
<dbReference type="EC" id="3.1.1.5" evidence="3 14"/>
<keyword evidence="6" id="KW-0677">Repeat</keyword>
<dbReference type="PANTHER" id="PTHR14226:SF29">
    <property type="entry name" value="NEUROPATHY TARGET ESTERASE SWS"/>
    <property type="match status" value="1"/>
</dbReference>
<comment type="function">
    <text evidence="14">Intracellular phospholipase B that catalyzes the double deacylation of phosphatidylcholine (PC) to glycerophosphocholine (GroPCho). Plays an important role in membrane lipid homeostasis.</text>
</comment>
<feature type="compositionally biased region" description="Polar residues" evidence="15">
    <location>
        <begin position="678"/>
        <end position="705"/>
    </location>
</feature>
<dbReference type="Gene3D" id="2.60.120.10">
    <property type="entry name" value="Jelly Rolls"/>
    <property type="match status" value="3"/>
</dbReference>
<name>A0AAF0FB81_9BASI</name>
<comment type="subcellular location">
    <subcellularLocation>
        <location evidence="1 14">Endoplasmic reticulum membrane</location>
    </subcellularLocation>
</comment>
<evidence type="ECO:0000256" key="1">
    <source>
        <dbReference type="ARBA" id="ARBA00004586"/>
    </source>
</evidence>
<feature type="compositionally biased region" description="Low complexity" evidence="15">
    <location>
        <begin position="445"/>
        <end position="470"/>
    </location>
</feature>
<feature type="domain" description="Cyclic nucleotide-binding" evidence="16">
    <location>
        <begin position="810"/>
        <end position="913"/>
    </location>
</feature>
<dbReference type="InterPro" id="IPR018490">
    <property type="entry name" value="cNMP-bd_dom_sf"/>
</dbReference>
<feature type="compositionally biased region" description="Low complexity" evidence="15">
    <location>
        <begin position="1127"/>
        <end position="1138"/>
    </location>
</feature>
<accession>A0AAF0FB81</accession>
<evidence type="ECO:0000256" key="13">
    <source>
        <dbReference type="PROSITE-ProRule" id="PRU01161"/>
    </source>
</evidence>
<evidence type="ECO:0000256" key="2">
    <source>
        <dbReference type="ARBA" id="ARBA00006636"/>
    </source>
</evidence>
<evidence type="ECO:0000256" key="9">
    <source>
        <dbReference type="ARBA" id="ARBA00022963"/>
    </source>
</evidence>
<keyword evidence="9 13" id="KW-0442">Lipid degradation</keyword>
<dbReference type="GO" id="GO:0004622">
    <property type="term" value="F:phosphatidylcholine lysophospholipase activity"/>
    <property type="evidence" value="ECO:0007669"/>
    <property type="project" value="UniProtKB-EC"/>
</dbReference>
<dbReference type="Pfam" id="PF24179">
    <property type="entry name" value="NTE_Ploop"/>
    <property type="match status" value="1"/>
</dbReference>
<dbReference type="SMART" id="SM00100">
    <property type="entry name" value="cNMP"/>
    <property type="match status" value="1"/>
</dbReference>
<feature type="compositionally biased region" description="Low complexity" evidence="15">
    <location>
        <begin position="611"/>
        <end position="626"/>
    </location>
</feature>
<reference evidence="18" key="1">
    <citation type="submission" date="2023-02" db="EMBL/GenBank/DDBJ databases">
        <title>Mating type loci evolution in Malassezia.</title>
        <authorList>
            <person name="Coelho M.A."/>
        </authorList>
    </citation>
    <scope>NUCLEOTIDE SEQUENCE</scope>
    <source>
        <strain evidence="18">CBS 14136</strain>
    </source>
</reference>
<dbReference type="SUPFAM" id="SSF52151">
    <property type="entry name" value="FabD/lysophospholipase-like"/>
    <property type="match status" value="1"/>
</dbReference>
<feature type="short sequence motif" description="GXSXG" evidence="13">
    <location>
        <begin position="1222"/>
        <end position="1226"/>
    </location>
</feature>
<dbReference type="PROSITE" id="PS50042">
    <property type="entry name" value="CNMP_BINDING_3"/>
    <property type="match status" value="2"/>
</dbReference>
<feature type="region of interest" description="Disordered" evidence="15">
    <location>
        <begin position="671"/>
        <end position="720"/>
    </location>
</feature>
<comment type="catalytic activity">
    <reaction evidence="14">
        <text>a 1-acyl-sn-glycero-3-phosphocholine + H2O = sn-glycerol 3-phosphocholine + a fatty acid + H(+)</text>
        <dbReference type="Rhea" id="RHEA:15177"/>
        <dbReference type="ChEBI" id="CHEBI:15377"/>
        <dbReference type="ChEBI" id="CHEBI:15378"/>
        <dbReference type="ChEBI" id="CHEBI:16870"/>
        <dbReference type="ChEBI" id="CHEBI:28868"/>
        <dbReference type="ChEBI" id="CHEBI:58168"/>
        <dbReference type="EC" id="3.1.1.5"/>
    </reaction>
</comment>
<dbReference type="PANTHER" id="PTHR14226">
    <property type="entry name" value="NEUROPATHY TARGET ESTERASE/SWISS CHEESE D.MELANOGASTER"/>
    <property type="match status" value="1"/>
</dbReference>
<keyword evidence="7 13" id="KW-0378">Hydrolase</keyword>
<evidence type="ECO:0000256" key="11">
    <source>
        <dbReference type="ARBA" id="ARBA00023098"/>
    </source>
</evidence>
<dbReference type="InterPro" id="IPR016035">
    <property type="entry name" value="Acyl_Trfase/lysoPLipase"/>
</dbReference>
<dbReference type="InterPro" id="IPR001423">
    <property type="entry name" value="LysoPLipase_patatin_CS"/>
</dbReference>
<evidence type="ECO:0000256" key="14">
    <source>
        <dbReference type="RuleBase" id="RU362043"/>
    </source>
</evidence>
<evidence type="ECO:0000313" key="19">
    <source>
        <dbReference type="Proteomes" id="UP001214628"/>
    </source>
</evidence>
<organism evidence="18 19">
    <name type="scientific">Malassezia psittaci</name>
    <dbReference type="NCBI Taxonomy" id="1821823"/>
    <lineage>
        <taxon>Eukaryota</taxon>
        <taxon>Fungi</taxon>
        <taxon>Dikarya</taxon>
        <taxon>Basidiomycota</taxon>
        <taxon>Ustilaginomycotina</taxon>
        <taxon>Malasseziomycetes</taxon>
        <taxon>Malasseziales</taxon>
        <taxon>Malasseziaceae</taxon>
        <taxon>Malassezia</taxon>
    </lineage>
</organism>
<dbReference type="GO" id="GO:0016042">
    <property type="term" value="P:lipid catabolic process"/>
    <property type="evidence" value="ECO:0007669"/>
    <property type="project" value="UniProtKB-UniRule"/>
</dbReference>
<dbReference type="Proteomes" id="UP001214628">
    <property type="component" value="Chromosome 1"/>
</dbReference>
<feature type="region of interest" description="Disordered" evidence="15">
    <location>
        <begin position="606"/>
        <end position="626"/>
    </location>
</feature>
<evidence type="ECO:0000256" key="10">
    <source>
        <dbReference type="ARBA" id="ARBA00022989"/>
    </source>
</evidence>
<protein>
    <recommendedName>
        <fullName evidence="4 14">Lysophospholipase NTE1</fullName>
        <ecNumber evidence="3 14">3.1.1.5</ecNumber>
    </recommendedName>
    <alternativeName>
        <fullName evidence="14">Intracellular phospholipase B</fullName>
    </alternativeName>
</protein>
<dbReference type="InterPro" id="IPR050301">
    <property type="entry name" value="NTE"/>
</dbReference>
<evidence type="ECO:0000256" key="12">
    <source>
        <dbReference type="ARBA" id="ARBA00023136"/>
    </source>
</evidence>
<keyword evidence="11 13" id="KW-0443">Lipid metabolism</keyword>